<dbReference type="RefSeq" id="WP_106087553.1">
    <property type="nucleotide sequence ID" value="NZ_PVNL01000013.1"/>
</dbReference>
<reference evidence="1 2" key="1">
    <citation type="submission" date="2018-03" db="EMBL/GenBank/DDBJ databases">
        <title>Draft Genome Sequences of the Obligatory Marine Myxobacteria Enhygromyxa salina SWB007.</title>
        <authorList>
            <person name="Poehlein A."/>
            <person name="Moghaddam J.A."/>
            <person name="Harms H."/>
            <person name="Alanjari M."/>
            <person name="Koenig G.M."/>
            <person name="Daniel R."/>
            <person name="Schaeberle T.F."/>
        </authorList>
    </citation>
    <scope>NUCLEOTIDE SEQUENCE [LARGE SCALE GENOMIC DNA]</scope>
    <source>
        <strain evidence="1 2">SWB007</strain>
    </source>
</reference>
<gene>
    <name evidence="1" type="ORF">ENSA7_04650</name>
</gene>
<sequence length="303" mass="31219">MALKAIWKRTKLSALRTNSTVNFDFGQAVTPVMFGLSGYSLSFTKGKGHNVARIQASAALGTGATGVVPLAMTAQMYDNGGNQADPETSYVDFTVLGWTGSNTGTVSLSTGVLQASGSTYEPRSIPSTVYSSGPALGGFEAHYSEGDNQVMTISMGATLSGTNIALSGDMVDNKRQHVAEVELIGGAVLTGVSTPGFAIKTISNQQSGSNVTVSFADAIPANTNLIDCAAFLSGFTATYPSGKAHDVATLQIGPQTGTGQPYVSGTNVIVPGPKAYMTDKGHPSHDQDDDVSGINMTIIGIYA</sequence>
<dbReference type="Proteomes" id="UP000238823">
    <property type="component" value="Unassembled WGS sequence"/>
</dbReference>
<evidence type="ECO:0000313" key="2">
    <source>
        <dbReference type="Proteomes" id="UP000238823"/>
    </source>
</evidence>
<dbReference type="EMBL" id="PVNL01000013">
    <property type="protein sequence ID" value="PRQ09711.1"/>
    <property type="molecule type" value="Genomic_DNA"/>
</dbReference>
<name>A0A2S9YX95_9BACT</name>
<evidence type="ECO:0000313" key="1">
    <source>
        <dbReference type="EMBL" id="PRQ09711.1"/>
    </source>
</evidence>
<dbReference type="AlphaFoldDB" id="A0A2S9YX95"/>
<accession>A0A2S9YX95</accession>
<comment type="caution">
    <text evidence="1">The sequence shown here is derived from an EMBL/GenBank/DDBJ whole genome shotgun (WGS) entry which is preliminary data.</text>
</comment>
<proteinExistence type="predicted"/>
<protein>
    <submittedName>
        <fullName evidence="1">Uncharacterized protein</fullName>
    </submittedName>
</protein>
<organism evidence="1 2">
    <name type="scientific">Enhygromyxa salina</name>
    <dbReference type="NCBI Taxonomy" id="215803"/>
    <lineage>
        <taxon>Bacteria</taxon>
        <taxon>Pseudomonadati</taxon>
        <taxon>Myxococcota</taxon>
        <taxon>Polyangia</taxon>
        <taxon>Nannocystales</taxon>
        <taxon>Nannocystaceae</taxon>
        <taxon>Enhygromyxa</taxon>
    </lineage>
</organism>